<dbReference type="InterPro" id="IPR052892">
    <property type="entry name" value="NA-targeting_endonuclease"/>
</dbReference>
<dbReference type="SMART" id="SM00507">
    <property type="entry name" value="HNHc"/>
    <property type="match status" value="1"/>
</dbReference>
<sequence>MKHRQDARAHRQLVPTDAHCGAPGASVLHVLPEDPLPGPPSPDSVPAWVKRRVLLLNATYEPLTALPVRRAVILLVCEKALPVHEDPTGPVVHSADRVVHVPSVIRLRNFVRVPYRARIPMTRAALMHRDRFRCAYCGGKAETIDHVVPRSRGGEHSWENCVASCAPCNHRKADKLLSELGWTMRASLVPPKGPHWRLLATTKELDPLWLRYLGEGAA</sequence>
<comment type="caution">
    <text evidence="3">The sequence shown here is derived from an EMBL/GenBank/DDBJ whole genome shotgun (WGS) entry which is preliminary data.</text>
</comment>
<dbReference type="EMBL" id="VCQU01000002">
    <property type="protein sequence ID" value="NMN94533.1"/>
    <property type="molecule type" value="Genomic_DNA"/>
</dbReference>
<dbReference type="InterPro" id="IPR002711">
    <property type="entry name" value="HNH"/>
</dbReference>
<gene>
    <name evidence="3" type="ORF">FGL95_05705</name>
</gene>
<dbReference type="RefSeq" id="WP_169585291.1">
    <property type="nucleotide sequence ID" value="NZ_VCQU01000002.1"/>
</dbReference>
<keyword evidence="3" id="KW-0378">Hydrolase</keyword>
<dbReference type="Pfam" id="PF01844">
    <property type="entry name" value="HNH"/>
    <property type="match status" value="1"/>
</dbReference>
<evidence type="ECO:0000259" key="2">
    <source>
        <dbReference type="SMART" id="SM00507"/>
    </source>
</evidence>
<dbReference type="PANTHER" id="PTHR33877:SF2">
    <property type="entry name" value="OS07G0170200 PROTEIN"/>
    <property type="match status" value="1"/>
</dbReference>
<dbReference type="CDD" id="cd00085">
    <property type="entry name" value="HNHc"/>
    <property type="match status" value="1"/>
</dbReference>
<evidence type="ECO:0000256" key="1">
    <source>
        <dbReference type="SAM" id="MobiDB-lite"/>
    </source>
</evidence>
<feature type="region of interest" description="Disordered" evidence="1">
    <location>
        <begin position="1"/>
        <end position="20"/>
    </location>
</feature>
<dbReference type="AlphaFoldDB" id="A0A848K6Z8"/>
<dbReference type="GO" id="GO:0003676">
    <property type="term" value="F:nucleic acid binding"/>
    <property type="evidence" value="ECO:0007669"/>
    <property type="project" value="InterPro"/>
</dbReference>
<keyword evidence="3" id="KW-0540">Nuclease</keyword>
<dbReference type="GO" id="GO:0008270">
    <property type="term" value="F:zinc ion binding"/>
    <property type="evidence" value="ECO:0007669"/>
    <property type="project" value="InterPro"/>
</dbReference>
<proteinExistence type="predicted"/>
<dbReference type="Proteomes" id="UP000535543">
    <property type="component" value="Unassembled WGS sequence"/>
</dbReference>
<accession>A0A848K6Z8</accession>
<organism evidence="3 4">
    <name type="scientific">Antrihabitans stalactiti</name>
    <dbReference type="NCBI Taxonomy" id="2584121"/>
    <lineage>
        <taxon>Bacteria</taxon>
        <taxon>Bacillati</taxon>
        <taxon>Actinomycetota</taxon>
        <taxon>Actinomycetes</taxon>
        <taxon>Mycobacteriales</taxon>
        <taxon>Nocardiaceae</taxon>
        <taxon>Antrihabitans</taxon>
    </lineage>
</organism>
<protein>
    <submittedName>
        <fullName evidence="3">HNH endonuclease</fullName>
    </submittedName>
</protein>
<feature type="domain" description="HNH nuclease" evidence="2">
    <location>
        <begin position="121"/>
        <end position="170"/>
    </location>
</feature>
<name>A0A848K6Z8_9NOCA</name>
<dbReference type="Gene3D" id="1.10.30.50">
    <property type="match status" value="1"/>
</dbReference>
<dbReference type="InterPro" id="IPR003615">
    <property type="entry name" value="HNH_nuc"/>
</dbReference>
<evidence type="ECO:0000313" key="3">
    <source>
        <dbReference type="EMBL" id="NMN94533.1"/>
    </source>
</evidence>
<dbReference type="PANTHER" id="PTHR33877">
    <property type="entry name" value="SLL1193 PROTEIN"/>
    <property type="match status" value="1"/>
</dbReference>
<reference evidence="3 4" key="1">
    <citation type="submission" date="2019-05" db="EMBL/GenBank/DDBJ databases">
        <authorList>
            <person name="Lee S.D."/>
        </authorList>
    </citation>
    <scope>NUCLEOTIDE SEQUENCE [LARGE SCALE GENOMIC DNA]</scope>
    <source>
        <strain evidence="3 4">YC2-7</strain>
    </source>
</reference>
<keyword evidence="3" id="KW-0255">Endonuclease</keyword>
<evidence type="ECO:0000313" key="4">
    <source>
        <dbReference type="Proteomes" id="UP000535543"/>
    </source>
</evidence>
<dbReference type="GO" id="GO:0004519">
    <property type="term" value="F:endonuclease activity"/>
    <property type="evidence" value="ECO:0007669"/>
    <property type="project" value="UniProtKB-KW"/>
</dbReference>
<keyword evidence="4" id="KW-1185">Reference proteome</keyword>
<reference evidence="3 4" key="2">
    <citation type="submission" date="2020-06" db="EMBL/GenBank/DDBJ databases">
        <title>Antribacter stalactiti gen. nov., sp. nov., a new member of the family Nacardiaceae isolated from a cave.</title>
        <authorList>
            <person name="Kim I.S."/>
        </authorList>
    </citation>
    <scope>NUCLEOTIDE SEQUENCE [LARGE SCALE GENOMIC DNA]</scope>
    <source>
        <strain evidence="3 4">YC2-7</strain>
    </source>
</reference>
<dbReference type="FunFam" id="1.10.30.50:FF:000001">
    <property type="entry name" value="HNH endonuclease"/>
    <property type="match status" value="1"/>
</dbReference>